<keyword evidence="10" id="KW-0275">Fatty acid biosynthesis</keyword>
<keyword evidence="5" id="KW-0521">NADP</keyword>
<dbReference type="SUPFAM" id="SSF50129">
    <property type="entry name" value="GroES-like"/>
    <property type="match status" value="1"/>
</dbReference>
<dbReference type="PANTHER" id="PTHR43981:SF2">
    <property type="entry name" value="ENOYL-[ACYL-CARRIER-PROTEIN] REDUCTASE, MITOCHONDRIAL"/>
    <property type="match status" value="1"/>
</dbReference>
<dbReference type="AlphaFoldDB" id="A0AAN0IE86"/>
<evidence type="ECO:0000256" key="5">
    <source>
        <dbReference type="ARBA" id="ARBA00022857"/>
    </source>
</evidence>
<comment type="similarity">
    <text evidence="2">Belongs to the zinc-containing alcohol dehydrogenase family. Quinone oxidoreductase subfamily.</text>
</comment>
<dbReference type="EnsemblMetazoa" id="XM_003386654.2">
    <property type="protein sequence ID" value="XP_003386702.2"/>
    <property type="gene ID" value="LOC100632199"/>
</dbReference>
<keyword evidence="7" id="KW-0560">Oxidoreductase</keyword>
<dbReference type="KEGG" id="aqu:100632199"/>
<evidence type="ECO:0000256" key="8">
    <source>
        <dbReference type="ARBA" id="ARBA00023098"/>
    </source>
</evidence>
<evidence type="ECO:0000256" key="7">
    <source>
        <dbReference type="ARBA" id="ARBA00023002"/>
    </source>
</evidence>
<feature type="domain" description="Enoyl reductase (ER)" evidence="15">
    <location>
        <begin position="56"/>
        <end position="380"/>
    </location>
</feature>
<evidence type="ECO:0000256" key="11">
    <source>
        <dbReference type="ARBA" id="ARBA00038963"/>
    </source>
</evidence>
<evidence type="ECO:0000256" key="14">
    <source>
        <dbReference type="ARBA" id="ARBA00048843"/>
    </source>
</evidence>
<dbReference type="InterPro" id="IPR013149">
    <property type="entry name" value="ADH-like_C"/>
</dbReference>
<evidence type="ECO:0000256" key="3">
    <source>
        <dbReference type="ARBA" id="ARBA00022516"/>
    </source>
</evidence>
<dbReference type="FunFam" id="3.40.50.720:FF:000112">
    <property type="entry name" value="Enoyl-[acyl-carrier-protein] reductase 1, mitochondrial"/>
    <property type="match status" value="1"/>
</dbReference>
<sequence length="382" mass="41850">MGVASKSGCGYFKMASFGKVIRKNSLNAFSRVVLRRDFTRGRHSLGLVYGEYGDPGTVLKLEEIPVAEDLKDDEIEVDMLCAPVNPSDMNQIQGTYPFKSELPAVGGNEGVGLVRRCGLRVTGMKEGDWVIPILPGVGTWRSTLISNCNKFLKVSSSTGLDFAATLQVNPPTAYRMLKDFVSLQPGDTLIQNGANSGVGQAVIQLAAAWDISTINVVRTRPDSSDFDVINYLKELGATEVVTEEFLHSHKMKELIKGYSRPALGLNCVGGDSSTGVAKLLKEKGTLITYGGMSRKPVTIATSLFIFKQLTCIGYWNGLWLTNNITNNRALIEDMFHDLCTLGEKGLLRAPRSTKHELINYKNAINESMKPFVSSKQLLMIKN</sequence>
<keyword evidence="4" id="KW-0276">Fatty acid metabolism</keyword>
<keyword evidence="17" id="KW-1185">Reference proteome</keyword>
<evidence type="ECO:0000256" key="13">
    <source>
        <dbReference type="ARBA" id="ARBA00042123"/>
    </source>
</evidence>
<dbReference type="GO" id="GO:0005739">
    <property type="term" value="C:mitochondrion"/>
    <property type="evidence" value="ECO:0007669"/>
    <property type="project" value="UniProtKB-SubCell"/>
</dbReference>
<proteinExistence type="inferred from homology"/>
<evidence type="ECO:0000256" key="10">
    <source>
        <dbReference type="ARBA" id="ARBA00023160"/>
    </source>
</evidence>
<evidence type="ECO:0000256" key="9">
    <source>
        <dbReference type="ARBA" id="ARBA00023128"/>
    </source>
</evidence>
<dbReference type="InterPro" id="IPR020843">
    <property type="entry name" value="ER"/>
</dbReference>
<dbReference type="GO" id="GO:0141148">
    <property type="term" value="F:enoyl-[acyl-carrier-protein] reductase (NADPH) activity"/>
    <property type="evidence" value="ECO:0007669"/>
    <property type="project" value="UniProtKB-EC"/>
</dbReference>
<dbReference type="Pfam" id="PF08240">
    <property type="entry name" value="ADH_N"/>
    <property type="match status" value="1"/>
</dbReference>
<evidence type="ECO:0000256" key="4">
    <source>
        <dbReference type="ARBA" id="ARBA00022832"/>
    </source>
</evidence>
<dbReference type="GO" id="GO:0006633">
    <property type="term" value="P:fatty acid biosynthetic process"/>
    <property type="evidence" value="ECO:0007669"/>
    <property type="project" value="UniProtKB-KW"/>
</dbReference>
<comment type="catalytic activity">
    <reaction evidence="14">
        <text>a 2,3-saturated acyl-[ACP] + NADP(+) = a (2E)-enoyl-[ACP] + NADPH + H(+)</text>
        <dbReference type="Rhea" id="RHEA:22564"/>
        <dbReference type="Rhea" id="RHEA-COMP:9925"/>
        <dbReference type="Rhea" id="RHEA-COMP:9926"/>
        <dbReference type="ChEBI" id="CHEBI:15378"/>
        <dbReference type="ChEBI" id="CHEBI:57783"/>
        <dbReference type="ChEBI" id="CHEBI:58349"/>
        <dbReference type="ChEBI" id="CHEBI:78784"/>
        <dbReference type="ChEBI" id="CHEBI:78785"/>
        <dbReference type="EC" id="1.3.1.104"/>
    </reaction>
</comment>
<dbReference type="Pfam" id="PF00107">
    <property type="entry name" value="ADH_zinc_N"/>
    <property type="match status" value="1"/>
</dbReference>
<protein>
    <recommendedName>
        <fullName evidence="12">Enoyl-[acyl-carrier-protein] reductase, mitochondrial</fullName>
        <ecNumber evidence="11">1.3.1.104</ecNumber>
    </recommendedName>
    <alternativeName>
        <fullName evidence="13">2-enoyl thioester reductase</fullName>
    </alternativeName>
</protein>
<keyword evidence="8" id="KW-0443">Lipid metabolism</keyword>
<dbReference type="CDD" id="cd08290">
    <property type="entry name" value="ETR"/>
    <property type="match status" value="1"/>
</dbReference>
<evidence type="ECO:0000256" key="2">
    <source>
        <dbReference type="ARBA" id="ARBA00010371"/>
    </source>
</evidence>
<keyword evidence="3" id="KW-0444">Lipid biosynthesis</keyword>
<dbReference type="PANTHER" id="PTHR43981">
    <property type="entry name" value="ENOYL-[ACYL-CARRIER-PROTEIN] REDUCTASE, MITOCHONDRIAL"/>
    <property type="match status" value="1"/>
</dbReference>
<organism evidence="16 17">
    <name type="scientific">Amphimedon queenslandica</name>
    <name type="common">Sponge</name>
    <dbReference type="NCBI Taxonomy" id="400682"/>
    <lineage>
        <taxon>Eukaryota</taxon>
        <taxon>Metazoa</taxon>
        <taxon>Porifera</taxon>
        <taxon>Demospongiae</taxon>
        <taxon>Heteroscleromorpha</taxon>
        <taxon>Haplosclerida</taxon>
        <taxon>Niphatidae</taxon>
        <taxon>Amphimedon</taxon>
    </lineage>
</organism>
<dbReference type="SUPFAM" id="SSF51735">
    <property type="entry name" value="NAD(P)-binding Rossmann-fold domains"/>
    <property type="match status" value="1"/>
</dbReference>
<evidence type="ECO:0000256" key="1">
    <source>
        <dbReference type="ARBA" id="ARBA00004173"/>
    </source>
</evidence>
<accession>A0AAN0IE86</accession>
<evidence type="ECO:0000313" key="17">
    <source>
        <dbReference type="Proteomes" id="UP000007879"/>
    </source>
</evidence>
<evidence type="ECO:0000256" key="6">
    <source>
        <dbReference type="ARBA" id="ARBA00022946"/>
    </source>
</evidence>
<reference evidence="16" key="2">
    <citation type="submission" date="2024-06" db="UniProtKB">
        <authorList>
            <consortium name="EnsemblMetazoa"/>
        </authorList>
    </citation>
    <scope>IDENTIFICATION</scope>
</reference>
<dbReference type="EC" id="1.3.1.104" evidence="11"/>
<dbReference type="Gene3D" id="3.40.50.720">
    <property type="entry name" value="NAD(P)-binding Rossmann-like Domain"/>
    <property type="match status" value="1"/>
</dbReference>
<dbReference type="InterPro" id="IPR013154">
    <property type="entry name" value="ADH-like_N"/>
</dbReference>
<dbReference type="SMART" id="SM00829">
    <property type="entry name" value="PKS_ER"/>
    <property type="match status" value="1"/>
</dbReference>
<dbReference type="InterPro" id="IPR011032">
    <property type="entry name" value="GroES-like_sf"/>
</dbReference>
<comment type="subcellular location">
    <subcellularLocation>
        <location evidence="1">Mitochondrion</location>
    </subcellularLocation>
</comment>
<reference evidence="17" key="1">
    <citation type="journal article" date="2010" name="Nature">
        <title>The Amphimedon queenslandica genome and the evolution of animal complexity.</title>
        <authorList>
            <person name="Srivastava M."/>
            <person name="Simakov O."/>
            <person name="Chapman J."/>
            <person name="Fahey B."/>
            <person name="Gauthier M.E."/>
            <person name="Mitros T."/>
            <person name="Richards G.S."/>
            <person name="Conaco C."/>
            <person name="Dacre M."/>
            <person name="Hellsten U."/>
            <person name="Larroux C."/>
            <person name="Putnam N.H."/>
            <person name="Stanke M."/>
            <person name="Adamska M."/>
            <person name="Darling A."/>
            <person name="Degnan S.M."/>
            <person name="Oakley T.H."/>
            <person name="Plachetzki D.C."/>
            <person name="Zhai Y."/>
            <person name="Adamski M."/>
            <person name="Calcino A."/>
            <person name="Cummins S.F."/>
            <person name="Goodstein D.M."/>
            <person name="Harris C."/>
            <person name="Jackson D.J."/>
            <person name="Leys S.P."/>
            <person name="Shu S."/>
            <person name="Woodcroft B.J."/>
            <person name="Vervoort M."/>
            <person name="Kosik K.S."/>
            <person name="Manning G."/>
            <person name="Degnan B.M."/>
            <person name="Rokhsar D.S."/>
        </authorList>
    </citation>
    <scope>NUCLEOTIDE SEQUENCE [LARGE SCALE GENOMIC DNA]</scope>
</reference>
<keyword evidence="9" id="KW-0496">Mitochondrion</keyword>
<dbReference type="Gene3D" id="3.90.180.10">
    <property type="entry name" value="Medium-chain alcohol dehydrogenases, catalytic domain"/>
    <property type="match status" value="1"/>
</dbReference>
<keyword evidence="6" id="KW-0809">Transit peptide</keyword>
<dbReference type="InterPro" id="IPR036291">
    <property type="entry name" value="NAD(P)-bd_dom_sf"/>
</dbReference>
<dbReference type="InterPro" id="IPR051034">
    <property type="entry name" value="Mito_Enoyl-ACP_Reductase"/>
</dbReference>
<evidence type="ECO:0000256" key="12">
    <source>
        <dbReference type="ARBA" id="ARBA00041058"/>
    </source>
</evidence>
<dbReference type="GeneID" id="100632199"/>
<evidence type="ECO:0000259" key="15">
    <source>
        <dbReference type="SMART" id="SM00829"/>
    </source>
</evidence>
<evidence type="ECO:0000313" key="16">
    <source>
        <dbReference type="EnsemblMetazoa" id="XP_003386702.2"/>
    </source>
</evidence>
<dbReference type="Proteomes" id="UP000007879">
    <property type="component" value="Unassembled WGS sequence"/>
</dbReference>
<name>A0AAN0IE86_AMPQE</name>
<dbReference type="RefSeq" id="XP_003386702.2">
    <property type="nucleotide sequence ID" value="XM_003386654.2"/>
</dbReference>